<dbReference type="KEGG" id="cpro:CPRO_07880"/>
<reference evidence="2" key="3">
    <citation type="submission" date="2016-11" db="EMBL/GenBank/DDBJ databases">
        <authorList>
            <person name="Varghese N."/>
            <person name="Submissions S."/>
        </authorList>
    </citation>
    <scope>NUCLEOTIDE SEQUENCE</scope>
    <source>
        <strain evidence="2">DSM 1682</strain>
    </source>
</reference>
<reference evidence="4" key="4">
    <citation type="submission" date="2016-11" db="EMBL/GenBank/DDBJ databases">
        <authorList>
            <person name="Jaros S."/>
            <person name="Januszkiewicz K."/>
            <person name="Wedrychowicz H."/>
        </authorList>
    </citation>
    <scope>NUCLEOTIDE SEQUENCE [LARGE SCALE GENOMIC DNA]</scope>
    <source>
        <strain evidence="4">DSM 1682</strain>
    </source>
</reference>
<dbReference type="OrthoDB" id="1868797at2"/>
<reference evidence="3" key="2">
    <citation type="submission" date="2016-01" db="EMBL/GenBank/DDBJ databases">
        <authorList>
            <person name="Poehlein A."/>
            <person name="Schlien K."/>
            <person name="Gottschalk G."/>
            <person name="Buckel W."/>
            <person name="Daniel R."/>
        </authorList>
    </citation>
    <scope>NUCLEOTIDE SEQUENCE [LARGE SCALE GENOMIC DNA]</scope>
    <source>
        <strain evidence="3">X2</strain>
    </source>
</reference>
<dbReference type="Proteomes" id="UP000068026">
    <property type="component" value="Chromosome"/>
</dbReference>
<dbReference type="AlphaFoldDB" id="A0A0X8VCK2"/>
<proteinExistence type="predicted"/>
<dbReference type="EMBL" id="FQUA01000002">
    <property type="protein sequence ID" value="SHE43438.1"/>
    <property type="molecule type" value="Genomic_DNA"/>
</dbReference>
<sequence>MSLTWGNFRWGFSYWEGVYLPDMVVDRTKEDVLAQNAKGFYNSYDLNRVEIAVEYIAKLLSEAGYPVTVQTKTNWSKTDFPTENEMQRFLYNIRLLQNRFYPSEVQTPASMKWISYAEANNIEQIILDLDGMRRKMIEAYRYCGTLDCGGDVL</sequence>
<evidence type="ECO:0000313" key="1">
    <source>
        <dbReference type="EMBL" id="AMJ40389.1"/>
    </source>
</evidence>
<keyword evidence="3" id="KW-1185">Reference proteome</keyword>
<protein>
    <submittedName>
        <fullName evidence="2">Uncharacterized protein</fullName>
    </submittedName>
</protein>
<reference evidence="1 3" key="1">
    <citation type="journal article" date="2016" name="Genome Announc.">
        <title>Complete Genome Sequence of the Amino Acid-Fermenting Clostridium propionicum X2 (DSM 1682).</title>
        <authorList>
            <person name="Poehlein A."/>
            <person name="Schlien K."/>
            <person name="Chowdhury N.P."/>
            <person name="Gottschalk G."/>
            <person name="Buckel W."/>
            <person name="Daniel R."/>
        </authorList>
    </citation>
    <scope>NUCLEOTIDE SEQUENCE [LARGE SCALE GENOMIC DNA]</scope>
    <source>
        <strain evidence="1 3">X2</strain>
    </source>
</reference>
<evidence type="ECO:0000313" key="3">
    <source>
        <dbReference type="Proteomes" id="UP000068026"/>
    </source>
</evidence>
<accession>A0A0X8VCK2</accession>
<dbReference type="EMBL" id="CP014223">
    <property type="protein sequence ID" value="AMJ40389.1"/>
    <property type="molecule type" value="Genomic_DNA"/>
</dbReference>
<gene>
    <name evidence="1" type="ORF">CPRO_07880</name>
    <name evidence="2" type="ORF">SAMN02745151_00693</name>
</gene>
<dbReference type="Proteomes" id="UP000184204">
    <property type="component" value="Unassembled WGS sequence"/>
</dbReference>
<evidence type="ECO:0000313" key="4">
    <source>
        <dbReference type="Proteomes" id="UP000184204"/>
    </source>
</evidence>
<evidence type="ECO:0000313" key="2">
    <source>
        <dbReference type="EMBL" id="SHE43438.1"/>
    </source>
</evidence>
<organism evidence="2 4">
    <name type="scientific">Anaerotignum propionicum DSM 1682</name>
    <dbReference type="NCBI Taxonomy" id="991789"/>
    <lineage>
        <taxon>Bacteria</taxon>
        <taxon>Bacillati</taxon>
        <taxon>Bacillota</taxon>
        <taxon>Clostridia</taxon>
        <taxon>Lachnospirales</taxon>
        <taxon>Anaerotignaceae</taxon>
        <taxon>Anaerotignum</taxon>
    </lineage>
</organism>
<dbReference type="RefSeq" id="WP_066048029.1">
    <property type="nucleotide sequence ID" value="NZ_CP014223.1"/>
</dbReference>
<name>A0A0X8VCK2_ANAPI</name>